<dbReference type="InterPro" id="IPR004384">
    <property type="entry name" value="RNA_MeTrfase_TrmJ/LasT"/>
</dbReference>
<dbReference type="EMBL" id="BDEQ01000001">
    <property type="protein sequence ID" value="GAT94631.1"/>
    <property type="molecule type" value="Genomic_DNA"/>
</dbReference>
<evidence type="ECO:0000256" key="2">
    <source>
        <dbReference type="ARBA" id="ARBA00022603"/>
    </source>
</evidence>
<dbReference type="InterPro" id="IPR035979">
    <property type="entry name" value="RBD_domain_sf"/>
</dbReference>
<evidence type="ECO:0000256" key="5">
    <source>
        <dbReference type="PROSITE-ProRule" id="PRU00176"/>
    </source>
</evidence>
<dbReference type="Gene3D" id="3.30.70.330">
    <property type="match status" value="1"/>
</dbReference>
<dbReference type="InterPro" id="IPR012677">
    <property type="entry name" value="Nucleotide-bd_a/b_plait_sf"/>
</dbReference>
<protein>
    <submittedName>
        <fullName evidence="7">RNA methyltransferase trmh family putative</fullName>
    </submittedName>
</protein>
<dbReference type="SMART" id="SM00360">
    <property type="entry name" value="RRM"/>
    <property type="match status" value="1"/>
</dbReference>
<dbReference type="CDD" id="cd00590">
    <property type="entry name" value="RRM_SF"/>
    <property type="match status" value="1"/>
</dbReference>
<sequence>MNIEKGKIYVGGFTNDFTEQDLRELFSEFGTIESISIFHKRITFAHIIFTDKQSCAKAIEKYEMKKVKGITLRVGEMKITPEKEKVQDERTFGDIKMSVILVRPMHEDNIGAVGRLCANYGINKLYIVNPLCEIGEESIKVSRHGNGYIENAVICKSLEEVRKDCTLLVGYTARESSGQKNKRILMTMQEAGDMLSTMKGCVGLVFGNESNGLNTEECDACDLLNKIDIRSHYPVLNLSHAVGIALNYMHMRLRDGGDLVPEGCKEIIAKEKGELLEEWKEILHSVMNEQREVGAVESMKKLLGRVMLTEREAAALDGAFKALLHHFHEKEIHSQEINNKKEDVIEQSQN</sequence>
<dbReference type="Pfam" id="PF00588">
    <property type="entry name" value="SpoU_methylase"/>
    <property type="match status" value="1"/>
</dbReference>
<dbReference type="PANTHER" id="PTHR42786:SF2">
    <property type="entry name" value="TRNA (CYTIDINE_URIDINE-2'-O-)-METHYLTRANSFERASE TRMJ"/>
    <property type="match status" value="1"/>
</dbReference>
<evidence type="ECO:0000256" key="4">
    <source>
        <dbReference type="ARBA" id="ARBA00022691"/>
    </source>
</evidence>
<evidence type="ECO:0000256" key="1">
    <source>
        <dbReference type="ARBA" id="ARBA00007228"/>
    </source>
</evidence>
<dbReference type="VEuPathDB" id="AmoebaDB:EHI7A_031320"/>
<gene>
    <name evidence="7" type="ORF">CL6EHI_006720</name>
</gene>
<dbReference type="Gene3D" id="3.40.1280.10">
    <property type="match status" value="1"/>
</dbReference>
<comment type="caution">
    <text evidence="7">The sequence shown here is derived from an EMBL/GenBank/DDBJ whole genome shotgun (WGS) entry which is preliminary data.</text>
</comment>
<keyword evidence="4" id="KW-0949">S-adenosyl-L-methionine</keyword>
<dbReference type="GO" id="GO:0002128">
    <property type="term" value="P:tRNA nucleoside ribose methylation"/>
    <property type="evidence" value="ECO:0007669"/>
    <property type="project" value="TreeGrafter"/>
</dbReference>
<dbReference type="VEuPathDB" id="AmoebaDB:EHI5A_054480"/>
<dbReference type="InterPro" id="IPR001537">
    <property type="entry name" value="SpoU_MeTrfase"/>
</dbReference>
<keyword evidence="3 7" id="KW-0808">Transferase</keyword>
<evidence type="ECO:0000256" key="3">
    <source>
        <dbReference type="ARBA" id="ARBA00022679"/>
    </source>
</evidence>
<dbReference type="VEuPathDB" id="AmoebaDB:EHI_006720"/>
<name>A0A5K1U2B1_ENTHI</name>
<dbReference type="VEuPathDB" id="AmoebaDB:EHI8A_045550"/>
<evidence type="ECO:0000313" key="8">
    <source>
        <dbReference type="Proteomes" id="UP000078387"/>
    </source>
</evidence>
<keyword evidence="2 7" id="KW-0489">Methyltransferase</keyword>
<dbReference type="SUPFAM" id="SSF75217">
    <property type="entry name" value="alpha/beta knot"/>
    <property type="match status" value="1"/>
</dbReference>
<dbReference type="InterPro" id="IPR000504">
    <property type="entry name" value="RRM_dom"/>
</dbReference>
<accession>A0A5K1U2B1</accession>
<dbReference type="GO" id="GO:0008173">
    <property type="term" value="F:RNA methyltransferase activity"/>
    <property type="evidence" value="ECO:0007669"/>
    <property type="project" value="InterPro"/>
</dbReference>
<dbReference type="AlphaFoldDB" id="A0A5K1U2B1"/>
<dbReference type="GO" id="GO:0005829">
    <property type="term" value="C:cytosol"/>
    <property type="evidence" value="ECO:0007669"/>
    <property type="project" value="TreeGrafter"/>
</dbReference>
<dbReference type="InterPro" id="IPR029026">
    <property type="entry name" value="tRNA_m1G_MTases_N"/>
</dbReference>
<dbReference type="InterPro" id="IPR029028">
    <property type="entry name" value="Alpha/beta_knot_MTases"/>
</dbReference>
<dbReference type="VEuPathDB" id="AmoebaDB:KM1_066180"/>
<dbReference type="OMA" id="HFHEKEV"/>
<comment type="similarity">
    <text evidence="1">Belongs to the class IV-like SAM-binding methyltransferase superfamily. RNA methyltransferase TrmH family.</text>
</comment>
<dbReference type="PANTHER" id="PTHR42786">
    <property type="entry name" value="TRNA/RRNA METHYLTRANSFERASE"/>
    <property type="match status" value="1"/>
</dbReference>
<feature type="domain" description="RRM" evidence="6">
    <location>
        <begin position="6"/>
        <end position="79"/>
    </location>
</feature>
<dbReference type="PROSITE" id="PS50102">
    <property type="entry name" value="RRM"/>
    <property type="match status" value="1"/>
</dbReference>
<dbReference type="Pfam" id="PF00076">
    <property type="entry name" value="RRM_1"/>
    <property type="match status" value="1"/>
</dbReference>
<dbReference type="SUPFAM" id="SSF54928">
    <property type="entry name" value="RNA-binding domain, RBD"/>
    <property type="match status" value="1"/>
</dbReference>
<dbReference type="CDD" id="cd18093">
    <property type="entry name" value="SpoU-like_TrmJ"/>
    <property type="match status" value="1"/>
</dbReference>
<dbReference type="GO" id="GO:0003723">
    <property type="term" value="F:RNA binding"/>
    <property type="evidence" value="ECO:0007669"/>
    <property type="project" value="UniProtKB-UniRule"/>
</dbReference>
<proteinExistence type="inferred from homology"/>
<evidence type="ECO:0000259" key="6">
    <source>
        <dbReference type="PROSITE" id="PS50102"/>
    </source>
</evidence>
<organism evidence="7 8">
    <name type="scientific">Entamoeba histolytica</name>
    <dbReference type="NCBI Taxonomy" id="5759"/>
    <lineage>
        <taxon>Eukaryota</taxon>
        <taxon>Amoebozoa</taxon>
        <taxon>Evosea</taxon>
        <taxon>Archamoebae</taxon>
        <taxon>Mastigamoebida</taxon>
        <taxon>Entamoebidae</taxon>
        <taxon>Entamoeba</taxon>
    </lineage>
</organism>
<dbReference type="FunFam" id="3.40.1280.10:FF:000051">
    <property type="entry name" value="RNA methyltransferase trmh family putative"/>
    <property type="match status" value="1"/>
</dbReference>
<dbReference type="Proteomes" id="UP000078387">
    <property type="component" value="Unassembled WGS sequence"/>
</dbReference>
<evidence type="ECO:0000313" key="7">
    <source>
        <dbReference type="EMBL" id="GAT94631.1"/>
    </source>
</evidence>
<keyword evidence="5" id="KW-0694">RNA-binding</keyword>
<reference evidence="7 8" key="1">
    <citation type="submission" date="2016-05" db="EMBL/GenBank/DDBJ databases">
        <title>First whole genome sequencing of Entamoeba histolytica HM1:IMSS-clone-6.</title>
        <authorList>
            <person name="Mukherjee Avik.K."/>
            <person name="Izumyama S."/>
            <person name="Nakada-Tsukui K."/>
            <person name="Nozaki T."/>
        </authorList>
    </citation>
    <scope>NUCLEOTIDE SEQUENCE [LARGE SCALE GENOMIC DNA]</scope>
    <source>
        <strain evidence="7 8">HM1:IMSS clone 6</strain>
    </source>
</reference>